<dbReference type="SUPFAM" id="SSF54786">
    <property type="entry name" value="YcfA/nrd intein domain"/>
    <property type="match status" value="1"/>
</dbReference>
<keyword evidence="3" id="KW-0540">Nuclease</keyword>
<dbReference type="GO" id="GO:0003729">
    <property type="term" value="F:mRNA binding"/>
    <property type="evidence" value="ECO:0007669"/>
    <property type="project" value="InterPro"/>
</dbReference>
<evidence type="ECO:0000256" key="7">
    <source>
        <dbReference type="ARBA" id="ARBA00023016"/>
    </source>
</evidence>
<dbReference type="GO" id="GO:0016787">
    <property type="term" value="F:hydrolase activity"/>
    <property type="evidence" value="ECO:0007669"/>
    <property type="project" value="UniProtKB-KW"/>
</dbReference>
<dbReference type="AlphaFoldDB" id="A0A1B6W1F8"/>
<dbReference type="InterPro" id="IPR038570">
    <property type="entry name" value="HicA_sf"/>
</dbReference>
<keyword evidence="6" id="KW-0694">RNA-binding</keyword>
<protein>
    <submittedName>
        <fullName evidence="8">mRNA interferase</fullName>
    </submittedName>
</protein>
<dbReference type="EMBL" id="LXSQ01000006">
    <property type="protein sequence ID" value="OAM44343.1"/>
    <property type="molecule type" value="Genomic_DNA"/>
</dbReference>
<name>A0A1B6W1F8_9NEIS</name>
<comment type="similarity">
    <text evidence="1">Belongs to the HicA mRNA interferase family.</text>
</comment>
<comment type="caution">
    <text evidence="8">The sequence shown here is derived from an EMBL/GenBank/DDBJ whole genome shotgun (WGS) entry which is preliminary data.</text>
</comment>
<dbReference type="RefSeq" id="WP_064088973.1">
    <property type="nucleotide sequence ID" value="NZ_LXSQ01000006.1"/>
</dbReference>
<keyword evidence="7" id="KW-0346">Stress response</keyword>
<dbReference type="Pfam" id="PF07927">
    <property type="entry name" value="HicA_toxin"/>
    <property type="match status" value="1"/>
</dbReference>
<evidence type="ECO:0000256" key="2">
    <source>
        <dbReference type="ARBA" id="ARBA00022649"/>
    </source>
</evidence>
<gene>
    <name evidence="8" type="ORF">A7Q00_01980</name>
</gene>
<evidence type="ECO:0000256" key="5">
    <source>
        <dbReference type="ARBA" id="ARBA00022801"/>
    </source>
</evidence>
<keyword evidence="2" id="KW-1277">Toxin-antitoxin system</keyword>
<sequence length="60" mass="6845">MKYSEFKKWLKAQGVEFTTQKRGSHQNLRLGNKTSVFPNHGNKEIGTGLVEKIKKDLGLK</sequence>
<dbReference type="GO" id="GO:0004519">
    <property type="term" value="F:endonuclease activity"/>
    <property type="evidence" value="ECO:0007669"/>
    <property type="project" value="UniProtKB-KW"/>
</dbReference>
<evidence type="ECO:0000313" key="8">
    <source>
        <dbReference type="EMBL" id="OAM44343.1"/>
    </source>
</evidence>
<keyword evidence="4" id="KW-0255">Endonuclease</keyword>
<evidence type="ECO:0000256" key="4">
    <source>
        <dbReference type="ARBA" id="ARBA00022759"/>
    </source>
</evidence>
<dbReference type="Gene3D" id="3.30.920.30">
    <property type="entry name" value="Hypothetical protein"/>
    <property type="match status" value="1"/>
</dbReference>
<reference evidence="9" key="1">
    <citation type="submission" date="2016-05" db="EMBL/GenBank/DDBJ databases">
        <title>Draft genome of Corynebacterium afermentans subsp. afermentans LCDC 88199T.</title>
        <authorList>
            <person name="Bernier A.-M."/>
            <person name="Bernard K."/>
        </authorList>
    </citation>
    <scope>NUCLEOTIDE SEQUENCE [LARGE SCALE GENOMIC DNA]</scope>
    <source>
        <strain evidence="9">NML130454</strain>
    </source>
</reference>
<dbReference type="OrthoDB" id="6699594at2"/>
<dbReference type="STRING" id="1795832.A7Q00_01980"/>
<proteinExistence type="inferred from homology"/>
<dbReference type="Proteomes" id="UP000077726">
    <property type="component" value="Unassembled WGS sequence"/>
</dbReference>
<dbReference type="InterPro" id="IPR012933">
    <property type="entry name" value="HicA_mRNA_interferase"/>
</dbReference>
<organism evidence="8 9">
    <name type="scientific">Eikenella halliae</name>
    <dbReference type="NCBI Taxonomy" id="1795832"/>
    <lineage>
        <taxon>Bacteria</taxon>
        <taxon>Pseudomonadati</taxon>
        <taxon>Pseudomonadota</taxon>
        <taxon>Betaproteobacteria</taxon>
        <taxon>Neisseriales</taxon>
        <taxon>Neisseriaceae</taxon>
        <taxon>Eikenella</taxon>
    </lineage>
</organism>
<accession>A0A1B6W1F8</accession>
<evidence type="ECO:0000256" key="3">
    <source>
        <dbReference type="ARBA" id="ARBA00022722"/>
    </source>
</evidence>
<evidence type="ECO:0000313" key="9">
    <source>
        <dbReference type="Proteomes" id="UP000077726"/>
    </source>
</evidence>
<keyword evidence="9" id="KW-1185">Reference proteome</keyword>
<evidence type="ECO:0000256" key="6">
    <source>
        <dbReference type="ARBA" id="ARBA00022884"/>
    </source>
</evidence>
<keyword evidence="5" id="KW-0378">Hydrolase</keyword>
<evidence type="ECO:0000256" key="1">
    <source>
        <dbReference type="ARBA" id="ARBA00006620"/>
    </source>
</evidence>